<keyword evidence="2 7" id="KW-0645">Protease</keyword>
<keyword evidence="10" id="KW-1185">Reference proteome</keyword>
<keyword evidence="6 7" id="KW-0482">Metalloprotease</keyword>
<dbReference type="GO" id="GO:0006518">
    <property type="term" value="P:peptide metabolic process"/>
    <property type="evidence" value="ECO:0007669"/>
    <property type="project" value="TreeGrafter"/>
</dbReference>
<dbReference type="CDD" id="cd06455">
    <property type="entry name" value="M3A_TOP"/>
    <property type="match status" value="1"/>
</dbReference>
<keyword evidence="4 7" id="KW-0378">Hydrolase</keyword>
<evidence type="ECO:0000256" key="6">
    <source>
        <dbReference type="ARBA" id="ARBA00023049"/>
    </source>
</evidence>
<dbReference type="Pfam" id="PF01432">
    <property type="entry name" value="Peptidase_M3"/>
    <property type="match status" value="1"/>
</dbReference>
<feature type="domain" description="Peptidase M3A/M3B catalytic" evidence="8">
    <location>
        <begin position="250"/>
        <end position="695"/>
    </location>
</feature>
<dbReference type="SUPFAM" id="SSF55486">
    <property type="entry name" value="Metalloproteases ('zincins'), catalytic domain"/>
    <property type="match status" value="1"/>
</dbReference>
<dbReference type="AlphaFoldDB" id="A0A8F9TRZ5"/>
<dbReference type="EMBL" id="CP080507">
    <property type="protein sequence ID" value="QYM78119.1"/>
    <property type="molecule type" value="Genomic_DNA"/>
</dbReference>
<dbReference type="KEGG" id="ole:K0B96_12465"/>
<comment type="cofactor">
    <cofactor evidence="7">
        <name>Zn(2+)</name>
        <dbReference type="ChEBI" id="CHEBI:29105"/>
    </cofactor>
    <text evidence="7">Binds 1 zinc ion.</text>
</comment>
<dbReference type="InterPro" id="IPR024080">
    <property type="entry name" value="Neurolysin/TOP_N"/>
</dbReference>
<dbReference type="RefSeq" id="WP_220161223.1">
    <property type="nucleotide sequence ID" value="NZ_CP080507.1"/>
</dbReference>
<proteinExistence type="inferred from homology"/>
<dbReference type="PANTHER" id="PTHR11804">
    <property type="entry name" value="PROTEASE M3 THIMET OLIGOPEPTIDASE-RELATED"/>
    <property type="match status" value="1"/>
</dbReference>
<evidence type="ECO:0000256" key="4">
    <source>
        <dbReference type="ARBA" id="ARBA00022801"/>
    </source>
</evidence>
<evidence type="ECO:0000256" key="7">
    <source>
        <dbReference type="RuleBase" id="RU003435"/>
    </source>
</evidence>
<dbReference type="InterPro" id="IPR024077">
    <property type="entry name" value="Neurolysin/TOP_dom2"/>
</dbReference>
<evidence type="ECO:0000259" key="8">
    <source>
        <dbReference type="Pfam" id="PF01432"/>
    </source>
</evidence>
<evidence type="ECO:0000256" key="3">
    <source>
        <dbReference type="ARBA" id="ARBA00022723"/>
    </source>
</evidence>
<gene>
    <name evidence="9" type="ORF">K0B96_12465</name>
</gene>
<protein>
    <submittedName>
        <fullName evidence="9">Zn-dependent oligopeptidase</fullName>
    </submittedName>
</protein>
<dbReference type="FunFam" id="3.40.390.10:FF:000074">
    <property type="entry name" value="Metalloprotease"/>
    <property type="match status" value="1"/>
</dbReference>
<comment type="similarity">
    <text evidence="1 7">Belongs to the peptidase M3 family.</text>
</comment>
<evidence type="ECO:0000256" key="2">
    <source>
        <dbReference type="ARBA" id="ARBA00022670"/>
    </source>
</evidence>
<name>A0A8F9TRZ5_9BACT</name>
<dbReference type="PANTHER" id="PTHR11804:SF84">
    <property type="entry name" value="SACCHAROLYSIN"/>
    <property type="match status" value="1"/>
</dbReference>
<evidence type="ECO:0000313" key="10">
    <source>
        <dbReference type="Proteomes" id="UP000825051"/>
    </source>
</evidence>
<dbReference type="Gene3D" id="3.40.390.10">
    <property type="entry name" value="Collagenase (Catalytic Domain)"/>
    <property type="match status" value="1"/>
</dbReference>
<keyword evidence="3 7" id="KW-0479">Metal-binding</keyword>
<evidence type="ECO:0000256" key="5">
    <source>
        <dbReference type="ARBA" id="ARBA00022833"/>
    </source>
</evidence>
<dbReference type="GO" id="GO:0006508">
    <property type="term" value="P:proteolysis"/>
    <property type="evidence" value="ECO:0007669"/>
    <property type="project" value="UniProtKB-KW"/>
</dbReference>
<evidence type="ECO:0000256" key="1">
    <source>
        <dbReference type="ARBA" id="ARBA00006040"/>
    </source>
</evidence>
<keyword evidence="5 7" id="KW-0862">Zinc</keyword>
<sequence>MKILRWIGFGIGFIGAGAVMTAATKLEDLQAQATRDGMALVLPTWARNAAEVQSMTKAAIARADAALAKLAQQPADAATFASTFAAYDAITGDVAAYAGQNDFVSETSVDVATRDAARAASVTLQQWAIALDYRADVYRVLKAFADRGTKLDAQEQRLVDFTLRDYRRAGLALPAEEQKAVEGLRKELSATEEQFSTNINQARAPIDFTAEELAGVPESFLASPGVKQADGKFRAMLNITFHALALEENATNPETRRRALVARETLAKESNTPVLTKLVQLRAEIAHRLGYGSWADYRTETRMAKTGAAALKFEEDLVTALQPKWSAELETLRQLKVSETKDPAAKLEAWDIRYYLNQLKKERYAVDAEQLRVYFPYQATLEGMFRIYQRIFGLTFTRVEAPYLWTPGVQFFVVSDAKTGVAMGSFYLDMFPREGKFNHFACFPQTPGRVGAEGKYELPVEVLVCNFPPPAGDKPSLLAHDEVVTLFHEFGHVMHGILSRARFQAQTSFGVPQDFVEGPSQMLENWPWDKAVLDTFAADYRDPSKKIPAETIAALTKARVATEGYYNRRQLSFGLIDLRLHLLTPAQAAKVDVVGLSNDVLARVFVAQPEGTSFVTYFGHLVGYDAGYYGYLWSRVMAIDMASVFKQAADGFLDVDTGLRLRKEVYGVGDTRDVGESVEKFLGRPRSMDAFLNYVGLPKKSADAPGAKK</sequence>
<dbReference type="InterPro" id="IPR045090">
    <property type="entry name" value="Pept_M3A_M3B"/>
</dbReference>
<dbReference type="Gene3D" id="1.20.1050.40">
    <property type="entry name" value="Endopeptidase. Chain P, domain 1"/>
    <property type="match status" value="1"/>
</dbReference>
<reference evidence="9" key="1">
    <citation type="submission" date="2021-08" db="EMBL/GenBank/DDBJ databases">
        <title>Genome of a novel bacterium of the phylum Verrucomicrobia, Oleiharenicola sp. KSB-15.</title>
        <authorList>
            <person name="Chung J.-H."/>
            <person name="Ahn J.-H."/>
            <person name="Yoon Y."/>
            <person name="Kim D.-Y."/>
            <person name="An S.-H."/>
            <person name="Park I."/>
            <person name="Yeon J."/>
        </authorList>
    </citation>
    <scope>NUCLEOTIDE SEQUENCE</scope>
    <source>
        <strain evidence="9">KSB-15</strain>
    </source>
</reference>
<dbReference type="GO" id="GO:0004222">
    <property type="term" value="F:metalloendopeptidase activity"/>
    <property type="evidence" value="ECO:0007669"/>
    <property type="project" value="InterPro"/>
</dbReference>
<dbReference type="InterPro" id="IPR024079">
    <property type="entry name" value="MetalloPept_cat_dom_sf"/>
</dbReference>
<dbReference type="GO" id="GO:0046872">
    <property type="term" value="F:metal ion binding"/>
    <property type="evidence" value="ECO:0007669"/>
    <property type="project" value="UniProtKB-UniRule"/>
</dbReference>
<evidence type="ECO:0000313" key="9">
    <source>
        <dbReference type="EMBL" id="QYM78119.1"/>
    </source>
</evidence>
<organism evidence="9 10">
    <name type="scientific">Horticoccus luteus</name>
    <dbReference type="NCBI Taxonomy" id="2862869"/>
    <lineage>
        <taxon>Bacteria</taxon>
        <taxon>Pseudomonadati</taxon>
        <taxon>Verrucomicrobiota</taxon>
        <taxon>Opitutia</taxon>
        <taxon>Opitutales</taxon>
        <taxon>Opitutaceae</taxon>
        <taxon>Horticoccus</taxon>
    </lineage>
</organism>
<dbReference type="Proteomes" id="UP000825051">
    <property type="component" value="Chromosome"/>
</dbReference>
<dbReference type="InterPro" id="IPR001567">
    <property type="entry name" value="Pept_M3A_M3B_dom"/>
</dbReference>
<dbReference type="Gene3D" id="1.10.1370.10">
    <property type="entry name" value="Neurolysin, domain 3"/>
    <property type="match status" value="1"/>
</dbReference>
<accession>A0A8F9TRZ5</accession>